<dbReference type="EMBL" id="NSLJ01000021">
    <property type="protein sequence ID" value="PDP43373.1"/>
    <property type="molecule type" value="Genomic_DNA"/>
</dbReference>
<dbReference type="Pfam" id="PF21857">
    <property type="entry name" value="DUF6913"/>
    <property type="match status" value="1"/>
</dbReference>
<dbReference type="OrthoDB" id="1097123at2"/>
<dbReference type="Proteomes" id="UP000182057">
    <property type="component" value="Unassembled WGS sequence"/>
</dbReference>
<sequence>MILTRHFLYKKIKSLAQKALIRAHCYRSLDDVRYILLMCEARDWKAVEPCVETLKAMKKTVHVCVYTRKDEETPIWDYAYLLVEEGKDINIWSFPDKNLCKQLNGLSVDMLVDLTSHEAPIMRYLMLQHPSSFKVGAKRSSEVNMYDMSIVMKDGVYDIPFLFGQILIYLQSIRSR</sequence>
<dbReference type="EMBL" id="FMMM01000014">
    <property type="protein sequence ID" value="SCQ17968.1"/>
    <property type="molecule type" value="Genomic_DNA"/>
</dbReference>
<name>A0A1D3UD45_TANFO</name>
<reference evidence="1 4" key="2">
    <citation type="submission" date="2017-09" db="EMBL/GenBank/DDBJ databases">
        <title>Phase variable restriction modification systems are present in the genome sequences of periodontal pathogens Prevotella intermedia, Tannerella forsythia and Porphyromonas gingivalis.</title>
        <authorList>
            <person name="Haigh R.D."/>
            <person name="Crawford L."/>
            <person name="Ralph J."/>
            <person name="Wanford J."/>
            <person name="Vartoukian S.R."/>
            <person name="Hijazib K."/>
            <person name="Wade W."/>
            <person name="Oggioni M.R."/>
        </authorList>
    </citation>
    <scope>NUCLEOTIDE SEQUENCE [LARGE SCALE GENOMIC DNA]</scope>
    <source>
        <strain evidence="1 4">WW11663</strain>
    </source>
</reference>
<accession>A0A1D3UD45</accession>
<evidence type="ECO:0000313" key="2">
    <source>
        <dbReference type="EMBL" id="SCQ17968.1"/>
    </source>
</evidence>
<organism evidence="2 3">
    <name type="scientific">Tannerella forsythia</name>
    <name type="common">Bacteroides forsythus</name>
    <dbReference type="NCBI Taxonomy" id="28112"/>
    <lineage>
        <taxon>Bacteria</taxon>
        <taxon>Pseudomonadati</taxon>
        <taxon>Bacteroidota</taxon>
        <taxon>Bacteroidia</taxon>
        <taxon>Bacteroidales</taxon>
        <taxon>Tannerellaceae</taxon>
        <taxon>Tannerella</taxon>
    </lineage>
</organism>
<dbReference type="RefSeq" id="WP_014223681.1">
    <property type="nucleotide sequence ID" value="NZ_CAJPTF010000006.1"/>
</dbReference>
<dbReference type="OMA" id="YILLMCE"/>
<protein>
    <submittedName>
        <fullName evidence="2">Uncharacterized protein</fullName>
    </submittedName>
</protein>
<evidence type="ECO:0000313" key="4">
    <source>
        <dbReference type="Proteomes" id="UP000219259"/>
    </source>
</evidence>
<reference evidence="2 3" key="1">
    <citation type="submission" date="2016-09" db="EMBL/GenBank/DDBJ databases">
        <authorList>
            <person name="Capua I."/>
            <person name="De Benedictis P."/>
            <person name="Joannis T."/>
            <person name="Lombin L.H."/>
            <person name="Cattoli G."/>
        </authorList>
    </citation>
    <scope>NUCLEOTIDE SEQUENCE [LARGE SCALE GENOMIC DNA]</scope>
    <source>
        <strain evidence="2 3">UB20</strain>
    </source>
</reference>
<dbReference type="InterPro" id="IPR054207">
    <property type="entry name" value="DUF6913"/>
</dbReference>
<dbReference type="GeneID" id="34757625"/>
<dbReference type="AlphaFoldDB" id="A0A1D3UD45"/>
<evidence type="ECO:0000313" key="3">
    <source>
        <dbReference type="Proteomes" id="UP000182057"/>
    </source>
</evidence>
<proteinExistence type="predicted"/>
<gene>
    <name evidence="1" type="ORF">CLI86_08775</name>
    <name evidence="2" type="ORF">TFUB20_00186</name>
</gene>
<dbReference type="Proteomes" id="UP000219259">
    <property type="component" value="Unassembled WGS sequence"/>
</dbReference>
<evidence type="ECO:0000313" key="1">
    <source>
        <dbReference type="EMBL" id="PDP43373.1"/>
    </source>
</evidence>